<evidence type="ECO:0000256" key="7">
    <source>
        <dbReference type="ARBA" id="ARBA00023242"/>
    </source>
</evidence>
<sequence>MAHQPDSSVALQDSLPTIDATAISSTLTTADTSNVSGMDWSPFDPDVFTADPNVPLLATLSNITPASISPSLPLSMDTVSSLAQLPTTTTTTTTTTITTTGNNNTTAATTPIGTVATTETAALTTESSNAAACLKGAPLDSLPLCVDTPITTPTATILPQPQSLQSQEVEPVLSSVSPTEAVAEDPVSSVTADISKWHFYKTRPAELGPLLDSGVLTAKKDLVSLFGVRSLYESYVRPFKQAHTPASLHSIVPNAMAANAVSDPPILAPNSQDALSSLSTKAGNRIMEPSYISYISDLPGTPDLAPDSELRDLLFGPRKNDPIRPVPFDKDTLDVAFSLSPGQIPGFQGLFFGLDYTTSSRIANKDKATVSTSGASTLSIPSTTPRPIADVPSPTTQTPIPSVRLKLSSTGQKNTKPLGAPGVTATTTSAAYSTVATTPSNYDTAASSVLASSAVDADNLPSHSNIAASLVTPKLIIRLDMRSESAVSAEMKKKKRRRPEDEEERRKRKLLKQRQRQEMPDIEN</sequence>
<keyword evidence="11" id="KW-1185">Reference proteome</keyword>
<organism evidence="10 11">
    <name type="scientific">Batrachochytrium salamandrivorans</name>
    <dbReference type="NCBI Taxonomy" id="1357716"/>
    <lineage>
        <taxon>Eukaryota</taxon>
        <taxon>Fungi</taxon>
        <taxon>Fungi incertae sedis</taxon>
        <taxon>Chytridiomycota</taxon>
        <taxon>Chytridiomycota incertae sedis</taxon>
        <taxon>Chytridiomycetes</taxon>
        <taxon>Rhizophydiales</taxon>
        <taxon>Rhizophydiales incertae sedis</taxon>
        <taxon>Batrachochytrium</taxon>
    </lineage>
</organism>
<evidence type="ECO:0000313" key="11">
    <source>
        <dbReference type="Proteomes" id="UP001648503"/>
    </source>
</evidence>
<feature type="region of interest" description="Disordered" evidence="9">
    <location>
        <begin position="90"/>
        <end position="109"/>
    </location>
</feature>
<feature type="region of interest" description="Disordered" evidence="9">
    <location>
        <begin position="483"/>
        <end position="524"/>
    </location>
</feature>
<gene>
    <name evidence="10" type="ORF">BASA50_007196</name>
</gene>
<dbReference type="PANTHER" id="PTHR28270:SF1">
    <property type="entry name" value="MEDIATOR OF RNA POLYMERASE II TRANSCRIPTION SUBUNIT 19"/>
    <property type="match status" value="1"/>
</dbReference>
<reference evidence="10 11" key="1">
    <citation type="submission" date="2021-02" db="EMBL/GenBank/DDBJ databases">
        <title>Variation within the Batrachochytrium salamandrivorans European outbreak.</title>
        <authorList>
            <person name="Kelly M."/>
            <person name="Pasmans F."/>
            <person name="Shea T.P."/>
            <person name="Munoz J.F."/>
            <person name="Carranza S."/>
            <person name="Cuomo C.A."/>
            <person name="Martel A."/>
        </authorList>
    </citation>
    <scope>NUCLEOTIDE SEQUENCE [LARGE SCALE GENOMIC DNA]</scope>
    <source>
        <strain evidence="10 11">AMFP18/2</strain>
    </source>
</reference>
<name>A0ABQ8F7N2_9FUNG</name>
<dbReference type="EMBL" id="JAFCIX010000349">
    <property type="protein sequence ID" value="KAH6593636.1"/>
    <property type="molecule type" value="Genomic_DNA"/>
</dbReference>
<dbReference type="Proteomes" id="UP001648503">
    <property type="component" value="Unassembled WGS sequence"/>
</dbReference>
<evidence type="ECO:0000256" key="5">
    <source>
        <dbReference type="ARBA" id="ARBA00023159"/>
    </source>
</evidence>
<evidence type="ECO:0000256" key="3">
    <source>
        <dbReference type="ARBA" id="ARBA00019615"/>
    </source>
</evidence>
<keyword evidence="7" id="KW-0539">Nucleus</keyword>
<comment type="subcellular location">
    <subcellularLocation>
        <location evidence="1">Nucleus</location>
    </subcellularLocation>
</comment>
<comment type="caution">
    <text evidence="10">The sequence shown here is derived from an EMBL/GenBank/DDBJ whole genome shotgun (WGS) entry which is preliminary data.</text>
</comment>
<comment type="similarity">
    <text evidence="2">Belongs to the Mediator complex subunit 19 family.</text>
</comment>
<accession>A0ABQ8F7N2</accession>
<dbReference type="InterPro" id="IPR013942">
    <property type="entry name" value="Mediator_Med19_fun"/>
</dbReference>
<feature type="region of interest" description="Disordered" evidence="9">
    <location>
        <begin position="373"/>
        <end position="401"/>
    </location>
</feature>
<keyword evidence="4" id="KW-0805">Transcription regulation</keyword>
<evidence type="ECO:0000256" key="4">
    <source>
        <dbReference type="ARBA" id="ARBA00023015"/>
    </source>
</evidence>
<evidence type="ECO:0000256" key="2">
    <source>
        <dbReference type="ARBA" id="ARBA00009259"/>
    </source>
</evidence>
<evidence type="ECO:0000256" key="8">
    <source>
        <dbReference type="ARBA" id="ARBA00032018"/>
    </source>
</evidence>
<proteinExistence type="inferred from homology"/>
<keyword evidence="6" id="KW-0804">Transcription</keyword>
<evidence type="ECO:0000256" key="6">
    <source>
        <dbReference type="ARBA" id="ARBA00023163"/>
    </source>
</evidence>
<evidence type="ECO:0000256" key="1">
    <source>
        <dbReference type="ARBA" id="ARBA00004123"/>
    </source>
</evidence>
<protein>
    <recommendedName>
        <fullName evidence="3">Mediator of RNA polymerase II transcription subunit 19</fullName>
    </recommendedName>
    <alternativeName>
        <fullName evidence="8">Mediator complex subunit 19</fullName>
    </alternativeName>
</protein>
<feature type="compositionally biased region" description="Polar residues" evidence="9">
    <location>
        <begin position="373"/>
        <end position="385"/>
    </location>
</feature>
<dbReference type="PANTHER" id="PTHR28270">
    <property type="entry name" value="MEDIATOR OF RNA POLYMERASE II TRANSCRIPTION SUBUNIT 19"/>
    <property type="match status" value="1"/>
</dbReference>
<feature type="compositionally biased region" description="Basic and acidic residues" evidence="9">
    <location>
        <begin position="515"/>
        <end position="524"/>
    </location>
</feature>
<evidence type="ECO:0000256" key="9">
    <source>
        <dbReference type="SAM" id="MobiDB-lite"/>
    </source>
</evidence>
<evidence type="ECO:0000313" key="10">
    <source>
        <dbReference type="EMBL" id="KAH6593636.1"/>
    </source>
</evidence>
<keyword evidence="5" id="KW-0010">Activator</keyword>